<protein>
    <submittedName>
        <fullName evidence="3">RHS repeat-associated protein</fullName>
    </submittedName>
</protein>
<dbReference type="InterPro" id="IPR006530">
    <property type="entry name" value="YD"/>
</dbReference>
<feature type="region of interest" description="Disordered" evidence="1">
    <location>
        <begin position="1756"/>
        <end position="1778"/>
    </location>
</feature>
<dbReference type="EMBL" id="JACHMN010000001">
    <property type="protein sequence ID" value="MBB5867706.1"/>
    <property type="molecule type" value="Genomic_DNA"/>
</dbReference>
<proteinExistence type="predicted"/>
<dbReference type="InterPro" id="IPR022385">
    <property type="entry name" value="Rhs_assc_core"/>
</dbReference>
<dbReference type="RefSeq" id="WP_184832768.1">
    <property type="nucleotide sequence ID" value="NZ_JACHMN010000001.1"/>
</dbReference>
<keyword evidence="2" id="KW-0732">Signal</keyword>
<dbReference type="NCBIfam" id="TIGR01643">
    <property type="entry name" value="YD_repeat_2x"/>
    <property type="match status" value="1"/>
</dbReference>
<evidence type="ECO:0000256" key="2">
    <source>
        <dbReference type="SAM" id="SignalP"/>
    </source>
</evidence>
<dbReference type="Proteomes" id="UP000587527">
    <property type="component" value="Unassembled WGS sequence"/>
</dbReference>
<dbReference type="Gene3D" id="2.180.10.10">
    <property type="entry name" value="RHS repeat-associated core"/>
    <property type="match status" value="1"/>
</dbReference>
<gene>
    <name evidence="3" type="ORF">F4553_001085</name>
</gene>
<feature type="chain" id="PRO_5032584591" evidence="2">
    <location>
        <begin position="35"/>
        <end position="2084"/>
    </location>
</feature>
<accession>A0A841BKE7</accession>
<dbReference type="PANTHER" id="PTHR32305:SF17">
    <property type="entry name" value="TRNA NUCLEASE WAPA"/>
    <property type="match status" value="1"/>
</dbReference>
<name>A0A841BKE7_9ACTN</name>
<organism evidence="3 4">
    <name type="scientific">Allocatelliglobosispora scoriae</name>
    <dbReference type="NCBI Taxonomy" id="643052"/>
    <lineage>
        <taxon>Bacteria</taxon>
        <taxon>Bacillati</taxon>
        <taxon>Actinomycetota</taxon>
        <taxon>Actinomycetes</taxon>
        <taxon>Micromonosporales</taxon>
        <taxon>Micromonosporaceae</taxon>
        <taxon>Allocatelliglobosispora</taxon>
    </lineage>
</organism>
<dbReference type="PANTHER" id="PTHR32305">
    <property type="match status" value="1"/>
</dbReference>
<dbReference type="NCBIfam" id="TIGR03696">
    <property type="entry name" value="Rhs_assc_core"/>
    <property type="match status" value="1"/>
</dbReference>
<dbReference type="InterPro" id="IPR050708">
    <property type="entry name" value="T6SS_VgrG/RHS"/>
</dbReference>
<evidence type="ECO:0000313" key="4">
    <source>
        <dbReference type="Proteomes" id="UP000587527"/>
    </source>
</evidence>
<evidence type="ECO:0000313" key="3">
    <source>
        <dbReference type="EMBL" id="MBB5867706.1"/>
    </source>
</evidence>
<comment type="caution">
    <text evidence="3">The sequence shown here is derived from an EMBL/GenBank/DDBJ whole genome shotgun (WGS) entry which is preliminary data.</text>
</comment>
<evidence type="ECO:0000256" key="1">
    <source>
        <dbReference type="SAM" id="MobiDB-lite"/>
    </source>
</evidence>
<sequence length="2084" mass="225059">MQPFRQKVDHRRWLAAVVGVTLTAMMLHAPPAAASPHPGGGGLTPQVEPQDNVGGEVRGKPWPASRQIRAKVAPPVWPSAATGRAVLPADNPQGVRAGTLPVWVERTAGDVTAVTVSTLDRKALPAGLRDGLLMRVGATERGSGSARLTVDYTAFRNAYGGDWSSRLRLWQIPECTLTTPDAKGCQATPLASTNAAGKVAAVVGVPASGTSVVALAAGAAGSGGDFGATSLSSSATWAAGGSAGDFTWNYAMRTPPSIGGDTPSISLAYSSSSVDGRSEATNNQPSWIGEGFDYAPGSIERRYVSCSEDMGGNANNTVKTGDQCWRSDNAVMAFRGGGELIFETGKGWHSRTESGMRIEKLTGAANGDNDGEYWKVTSADGTQYFFGLNRPAGQGTDTNSVFTMPVFGNNTGEPCRASTFANSRCTQAYRWNLDYAIDPFGNTISYWYDQETNKYAVNNTSSDDVSYVRGGTLQRIDYGTWDRGSADRSVTPTAQVVFTKADRCLSNCTTHTDNWPDVPWDQECAAAATSCTQFSPTFWTTKRLSKVTTKVFDTTAAPAAWQDVDSWTLTHTFPPTGDTTHAGLWLDSIVHAGHVGGTVTMPAVTFEPIAMPNRVLTSSDTTNNWQRMSAIVSETGNRVQVTYSLPECTSTNLPSAPETNSKRCYPVLVTNLADVDGPALTKYWHKYVVLQVSSSDIQLTGGHQSPTMNTYYEYVGTPAWHYSDDDGLTQAKFRTWNGYRGYSKVRTRTGDVPGQQTLTETTFMRGMHGDRLNGAGGTRVVTVPASLGSETVYDEDQFSGRSRETVEYNGTVAIAKTVEVPWRSDPPTASRTINGTTATARFVGTAVQYKATALGVTGERGWRTTRIASTLDNTYGTLVTEQNDGAAAAGDEQCTSYTYIRNATTNILRQQQITAKAVACNITPASVDDVISDVRFSYDGATSHTTLPTKGMRTRTEELISWSAGTGTQFQVAGELTHDAYGRLLTAKDLRNNINTTTYTPATGQATLVTTTSPAPYSWVTTKQVNPYWGSTKRSTDANGRIEEATYDPLGRVAKVWRTGWSRTANPTTPSSEYTYSLSATRSDYPFAMTRTLNAKGGYDTAYQIYDGMLRTRQSQSTAVGGGRVVSDTVYDAQGRVATEYAEHAEPGAPGGVLWWEPEWSLRRITRTQFDAASRATATIFLAGDGVTNLVEKWRTTFRYEGDLTSTTPPSGGVPSTVLTDIQGRTVELRHHTTVNGVDGAYNTTKYVFNRKGQQTKTVDPGLNEWVSIFDIRGRKIEVRDPDRGTTFNEYNNYGDLVKTTDARGEVLVYSYDQLGRRVGMYDDSISTATKRAEWKYDRLYTFVAAKGQLTESYRYEPAGSTNAYKWQVVGFDERYKVTGANYVIPEAPLNGTYTYSYTYSPYDGTPLSISMPGAGGLAGETVTTELDATSGRPTSLTTNLPGVGSYVIGQDYSPFGEPTMMTRKVAGGVYVQSATSYDEATRRITRTTVKPETASGTVADHSYTYDNSGNVTEVSDAPQVGTADRQCFRYDAQRRLELAWTPKSTLNCSSTPSAYGDLGGAAPYWQNWTFDLLGNRLTETTHASAGNTVRTYAVPVPGAGVVRPHAATSVTVTAPATSAVVSTFGYSPMGAVASRTTSSTQDQTYTWDAEGHQQQATAGGATTANVYDADGNRLLRREGTGPATVRTLYLPGQEMRADAAGVITGTRYYTFDGKAIASRSSATGVLTWLVGDHQGTAELSIDAATQAVTLRRQTPYGQSRGPAVTWPNGKGFVNGDREPTGLVHIGAREYDPLDGRFLSVDPLLDVNRPMSMQGYVYADGNPVTLADPSGKDPCVNGGGGCYYDGNDPPERIKPQPDSGCYNGQRSASCPPYTPPKRTTCDSACARARLAAAAKAQKEMEEIYKSIHNNSGLMTFSHTTYEGWWETIGMLEGSYYSAEQLGDTHTVTFEYSETQSTADAISAEVGASLGALGLDAVDVTVGFEHSWGNSTSPNTGASEDRKPSAQWAYQAPVLNIQWTHHKVTIYETKTVYDENGGPARTETVSRGEFEYFTMKTAVAGMKGVQAPNLPLNDDRDFFSRISDW</sequence>
<reference evidence="3 4" key="1">
    <citation type="submission" date="2020-08" db="EMBL/GenBank/DDBJ databases">
        <title>Sequencing the genomes of 1000 actinobacteria strains.</title>
        <authorList>
            <person name="Klenk H.-P."/>
        </authorList>
    </citation>
    <scope>NUCLEOTIDE SEQUENCE [LARGE SCALE GENOMIC DNA]</scope>
    <source>
        <strain evidence="3 4">DSM 45362</strain>
    </source>
</reference>
<feature type="signal peptide" evidence="2">
    <location>
        <begin position="1"/>
        <end position="34"/>
    </location>
</feature>
<keyword evidence="4" id="KW-1185">Reference proteome</keyword>